<gene>
    <name evidence="7" type="ORF">BJF91_24215</name>
    <name evidence="6" type="ORF">GGQ71_004904</name>
</gene>
<dbReference type="Gene3D" id="1.10.10.60">
    <property type="entry name" value="Homeodomain-like"/>
    <property type="match status" value="1"/>
</dbReference>
<dbReference type="SUPFAM" id="SSF46689">
    <property type="entry name" value="Homeodomain-like"/>
    <property type="match status" value="1"/>
</dbReference>
<keyword evidence="8" id="KW-1185">Reference proteome</keyword>
<dbReference type="Proteomes" id="UP000544107">
    <property type="component" value="Unassembled WGS sequence"/>
</dbReference>
<dbReference type="InterPro" id="IPR001647">
    <property type="entry name" value="HTH_TetR"/>
</dbReference>
<evidence type="ECO:0000313" key="8">
    <source>
        <dbReference type="Proteomes" id="UP000185598"/>
    </source>
</evidence>
<dbReference type="Pfam" id="PF00440">
    <property type="entry name" value="TetR_N"/>
    <property type="match status" value="1"/>
</dbReference>
<dbReference type="InterPro" id="IPR039536">
    <property type="entry name" value="TetR_C_Proteobacteria"/>
</dbReference>
<dbReference type="InterPro" id="IPR050109">
    <property type="entry name" value="HTH-type_TetR-like_transc_reg"/>
</dbReference>
<organism evidence="7 8">
    <name type="scientific">Allorhizobium taibaishanense</name>
    <dbReference type="NCBI Taxonomy" id="887144"/>
    <lineage>
        <taxon>Bacteria</taxon>
        <taxon>Pseudomonadati</taxon>
        <taxon>Pseudomonadota</taxon>
        <taxon>Alphaproteobacteria</taxon>
        <taxon>Hyphomicrobiales</taxon>
        <taxon>Rhizobiaceae</taxon>
        <taxon>Rhizobium/Agrobacterium group</taxon>
        <taxon>Allorhizobium</taxon>
    </lineage>
</organism>
<dbReference type="PANTHER" id="PTHR30055:SF146">
    <property type="entry name" value="HTH-TYPE TRANSCRIPTIONAL DUAL REGULATOR CECR"/>
    <property type="match status" value="1"/>
</dbReference>
<dbReference type="EMBL" id="MKIN01000015">
    <property type="protein sequence ID" value="OLP52296.1"/>
    <property type="molecule type" value="Genomic_DNA"/>
</dbReference>
<evidence type="ECO:0000313" key="7">
    <source>
        <dbReference type="EMBL" id="OLP52296.1"/>
    </source>
</evidence>
<dbReference type="FunFam" id="1.10.10.60:FF:000141">
    <property type="entry name" value="TetR family transcriptional regulator"/>
    <property type="match status" value="1"/>
</dbReference>
<dbReference type="EMBL" id="JACIED010000010">
    <property type="protein sequence ID" value="MBB4010602.1"/>
    <property type="molecule type" value="Genomic_DNA"/>
</dbReference>
<dbReference type="Gene3D" id="1.10.357.10">
    <property type="entry name" value="Tetracycline Repressor, domain 2"/>
    <property type="match status" value="1"/>
</dbReference>
<keyword evidence="2 4" id="KW-0238">DNA-binding</keyword>
<dbReference type="OrthoDB" id="7584337at2"/>
<evidence type="ECO:0000256" key="2">
    <source>
        <dbReference type="ARBA" id="ARBA00023125"/>
    </source>
</evidence>
<dbReference type="PROSITE" id="PS50977">
    <property type="entry name" value="HTH_TETR_2"/>
    <property type="match status" value="1"/>
</dbReference>
<evidence type="ECO:0000313" key="6">
    <source>
        <dbReference type="EMBL" id="MBB4010602.1"/>
    </source>
</evidence>
<feature type="DNA-binding region" description="H-T-H motif" evidence="4">
    <location>
        <begin position="29"/>
        <end position="48"/>
    </location>
</feature>
<evidence type="ECO:0000256" key="1">
    <source>
        <dbReference type="ARBA" id="ARBA00023015"/>
    </source>
</evidence>
<feature type="domain" description="HTH tetR-type" evidence="5">
    <location>
        <begin position="6"/>
        <end position="66"/>
    </location>
</feature>
<dbReference type="RefSeq" id="WP_075612609.1">
    <property type="nucleotide sequence ID" value="NZ_JACIED010000010.1"/>
</dbReference>
<dbReference type="GO" id="GO:0003700">
    <property type="term" value="F:DNA-binding transcription factor activity"/>
    <property type="evidence" value="ECO:0007669"/>
    <property type="project" value="TreeGrafter"/>
</dbReference>
<dbReference type="AlphaFoldDB" id="A0A1Q9ABR1"/>
<dbReference type="PANTHER" id="PTHR30055">
    <property type="entry name" value="HTH-TYPE TRANSCRIPTIONAL REGULATOR RUTR"/>
    <property type="match status" value="1"/>
</dbReference>
<dbReference type="Proteomes" id="UP000185598">
    <property type="component" value="Unassembled WGS sequence"/>
</dbReference>
<evidence type="ECO:0000256" key="4">
    <source>
        <dbReference type="PROSITE-ProRule" id="PRU00335"/>
    </source>
</evidence>
<sequence length="200" mass="22120">MRTKSETKRRQILKIAGDLFREHGFGAVNMAQIAASVGGSKSTLYNHFPTKEALFEAYVIEAGREPFAALADANEHGDTAQAALASYARAYLRLLLSPEVLAINRLVISEAPRFRELGGIFYENGPRVTLEQIEQKISHLVERKLLEIEDISLAALQFKVLAEAGLYERCLWGLLDQPADSDILAAAETAARAFLKLYGR</sequence>
<proteinExistence type="predicted"/>
<evidence type="ECO:0000259" key="5">
    <source>
        <dbReference type="PROSITE" id="PS50977"/>
    </source>
</evidence>
<keyword evidence="3" id="KW-0804">Transcription</keyword>
<protein>
    <submittedName>
        <fullName evidence="6">AcrR family transcriptional regulator</fullName>
    </submittedName>
</protein>
<reference evidence="7 8" key="1">
    <citation type="submission" date="2016-09" db="EMBL/GenBank/DDBJ databases">
        <title>Rhizobium oryziradicis sp. nov., isolated from the root of rice.</title>
        <authorList>
            <person name="Zhao J."/>
            <person name="Zhang X."/>
        </authorList>
    </citation>
    <scope>NUCLEOTIDE SEQUENCE [LARGE SCALE GENOMIC DNA]</scope>
    <source>
        <strain evidence="7 8">14971</strain>
    </source>
</reference>
<name>A0A1Q9ABR1_9HYPH</name>
<reference evidence="6 9" key="2">
    <citation type="submission" date="2020-08" db="EMBL/GenBank/DDBJ databases">
        <title>Genomic Encyclopedia of Type Strains, Phase IV (KMG-IV): sequencing the most valuable type-strain genomes for metagenomic binning, comparative biology and taxonomic classification.</title>
        <authorList>
            <person name="Goeker M."/>
        </authorList>
    </citation>
    <scope>NUCLEOTIDE SEQUENCE [LARGE SCALE GENOMIC DNA]</scope>
    <source>
        <strain evidence="6 9">DSM 100021</strain>
    </source>
</reference>
<evidence type="ECO:0000313" key="9">
    <source>
        <dbReference type="Proteomes" id="UP000544107"/>
    </source>
</evidence>
<comment type="caution">
    <text evidence="7">The sequence shown here is derived from an EMBL/GenBank/DDBJ whole genome shotgun (WGS) entry which is preliminary data.</text>
</comment>
<dbReference type="PRINTS" id="PR00455">
    <property type="entry name" value="HTHTETR"/>
</dbReference>
<keyword evidence="1" id="KW-0805">Transcription regulation</keyword>
<dbReference type="STRING" id="887144.BJF91_24215"/>
<dbReference type="InterPro" id="IPR009057">
    <property type="entry name" value="Homeodomain-like_sf"/>
</dbReference>
<dbReference type="GO" id="GO:0000976">
    <property type="term" value="F:transcription cis-regulatory region binding"/>
    <property type="evidence" value="ECO:0007669"/>
    <property type="project" value="TreeGrafter"/>
</dbReference>
<evidence type="ECO:0000256" key="3">
    <source>
        <dbReference type="ARBA" id="ARBA00023163"/>
    </source>
</evidence>
<dbReference type="Pfam" id="PF14246">
    <property type="entry name" value="TetR_C_7"/>
    <property type="match status" value="1"/>
</dbReference>
<accession>A0A1Q9ABR1</accession>